<dbReference type="InterPro" id="IPR001296">
    <property type="entry name" value="Glyco_trans_1"/>
</dbReference>
<dbReference type="GO" id="GO:0016757">
    <property type="term" value="F:glycosyltransferase activity"/>
    <property type="evidence" value="ECO:0007669"/>
    <property type="project" value="UniProtKB-KW"/>
</dbReference>
<dbReference type="EMBL" id="JAZHYN010000001">
    <property type="protein sequence ID" value="MEF3364953.1"/>
    <property type="molecule type" value="Genomic_DNA"/>
</dbReference>
<dbReference type="CDD" id="cd03801">
    <property type="entry name" value="GT4_PimA-like"/>
    <property type="match status" value="1"/>
</dbReference>
<dbReference type="Pfam" id="PF00534">
    <property type="entry name" value="Glycos_transf_1"/>
    <property type="match status" value="1"/>
</dbReference>
<feature type="domain" description="Glycosyl transferase family 1" evidence="1">
    <location>
        <begin position="198"/>
        <end position="360"/>
    </location>
</feature>
<keyword evidence="3" id="KW-1185">Reference proteome</keyword>
<dbReference type="InterPro" id="IPR050194">
    <property type="entry name" value="Glycosyltransferase_grp1"/>
</dbReference>
<dbReference type="Proteomes" id="UP001350748">
    <property type="component" value="Unassembled WGS sequence"/>
</dbReference>
<keyword evidence="2" id="KW-0328">Glycosyltransferase</keyword>
<protein>
    <submittedName>
        <fullName evidence="2">Glycosyltransferase family 4 protein</fullName>
        <ecNumber evidence="2">2.4.-.-</ecNumber>
    </submittedName>
</protein>
<evidence type="ECO:0000313" key="2">
    <source>
        <dbReference type="EMBL" id="MEF3364953.1"/>
    </source>
</evidence>
<name>A0ABU7XC36_9HYPH</name>
<gene>
    <name evidence="2" type="ORF">V3H18_00230</name>
</gene>
<comment type="caution">
    <text evidence="2">The sequence shown here is derived from an EMBL/GenBank/DDBJ whole genome shotgun (WGS) entry which is preliminary data.</text>
</comment>
<sequence>MQRLAVLSSHPIQYHAVLFRELARRLDAHVFFAHRATPDEQARAGFGAAFEWDVDLTTGYNRSFLNNISPRPGTDRFSGCDTPEIGARLREGRFDAALIFGWHLKSFMQGLIAAKRLGMPVLVRGDSQLATPRSKLKMEAKAIAYPFFLRMFDVALYVGARSRQYYEHYAYPAERLFFSPHCVDIGWFAARATEGARRDLRNMLGVSDEARVLLFAGKLQPFKRPLDIISAARILRARGQNVEAMVAGDGELHSAMIEAAAKDDVPLHMLGFCNQSRMPAVFAASDCLTLPSTGRETWGLVANEALACGRPIVVSDACGCSLDLAADGGAGRSFRTGDVMMLADMIDDIFETAPDAAAMTRVSEQYSPQAAVDGVIAALDYLKRRRSRAVS</sequence>
<dbReference type="SUPFAM" id="SSF53756">
    <property type="entry name" value="UDP-Glycosyltransferase/glycogen phosphorylase"/>
    <property type="match status" value="1"/>
</dbReference>
<dbReference type="Gene3D" id="3.40.50.2000">
    <property type="entry name" value="Glycogen Phosphorylase B"/>
    <property type="match status" value="2"/>
</dbReference>
<dbReference type="EC" id="2.4.-.-" evidence="2"/>
<dbReference type="RefSeq" id="WP_332079834.1">
    <property type="nucleotide sequence ID" value="NZ_JAZHYN010000001.1"/>
</dbReference>
<proteinExistence type="predicted"/>
<evidence type="ECO:0000259" key="1">
    <source>
        <dbReference type="Pfam" id="PF00534"/>
    </source>
</evidence>
<accession>A0ABU7XC36</accession>
<organism evidence="2 3">
    <name type="scientific">Methylocystis borbori</name>
    <dbReference type="NCBI Taxonomy" id="3118750"/>
    <lineage>
        <taxon>Bacteria</taxon>
        <taxon>Pseudomonadati</taxon>
        <taxon>Pseudomonadota</taxon>
        <taxon>Alphaproteobacteria</taxon>
        <taxon>Hyphomicrobiales</taxon>
        <taxon>Methylocystaceae</taxon>
        <taxon>Methylocystis</taxon>
    </lineage>
</organism>
<reference evidence="2 3" key="1">
    <citation type="submission" date="2024-02" db="EMBL/GenBank/DDBJ databases">
        <authorList>
            <person name="Grouzdev D."/>
        </authorList>
    </citation>
    <scope>NUCLEOTIDE SEQUENCE [LARGE SCALE GENOMIC DNA]</scope>
    <source>
        <strain evidence="2 3">9N</strain>
    </source>
</reference>
<dbReference type="PANTHER" id="PTHR45947">
    <property type="entry name" value="SULFOQUINOVOSYL TRANSFERASE SQD2"/>
    <property type="match status" value="1"/>
</dbReference>
<evidence type="ECO:0000313" key="3">
    <source>
        <dbReference type="Proteomes" id="UP001350748"/>
    </source>
</evidence>
<dbReference type="PANTHER" id="PTHR45947:SF3">
    <property type="entry name" value="SULFOQUINOVOSYL TRANSFERASE SQD2"/>
    <property type="match status" value="1"/>
</dbReference>
<keyword evidence="2" id="KW-0808">Transferase</keyword>